<dbReference type="InterPro" id="IPR050612">
    <property type="entry name" value="Prok_Mopterin_Oxidored"/>
</dbReference>
<dbReference type="GO" id="GO:0051536">
    <property type="term" value="F:iron-sulfur cluster binding"/>
    <property type="evidence" value="ECO:0007669"/>
    <property type="project" value="UniProtKB-KW"/>
</dbReference>
<dbReference type="GO" id="GO:0018818">
    <property type="term" value="F:acetylene hydratase activity"/>
    <property type="evidence" value="ECO:0007669"/>
    <property type="project" value="InterPro"/>
</dbReference>
<evidence type="ECO:0000313" key="6">
    <source>
        <dbReference type="EMBL" id="KKN60644.1"/>
    </source>
</evidence>
<dbReference type="Gene3D" id="2.40.40.20">
    <property type="match status" value="1"/>
</dbReference>
<dbReference type="EMBL" id="LAZR01000688">
    <property type="protein sequence ID" value="KKN60644.1"/>
    <property type="molecule type" value="Genomic_DNA"/>
</dbReference>
<protein>
    <recommendedName>
        <fullName evidence="5">4Fe-4S Mo/W bis-MGD-type domain-containing protein</fullName>
    </recommendedName>
</protein>
<dbReference type="CDD" id="cd02781">
    <property type="entry name" value="MopB_CT_Acetylene-hydratase"/>
    <property type="match status" value="1"/>
</dbReference>
<evidence type="ECO:0000256" key="4">
    <source>
        <dbReference type="ARBA" id="ARBA00023014"/>
    </source>
</evidence>
<dbReference type="SMART" id="SM00926">
    <property type="entry name" value="Molybdop_Fe4S4"/>
    <property type="match status" value="1"/>
</dbReference>
<proteinExistence type="inferred from homology"/>
<dbReference type="SUPFAM" id="SSF53706">
    <property type="entry name" value="Formate dehydrogenase/DMSO reductase, domains 1-3"/>
    <property type="match status" value="1"/>
</dbReference>
<dbReference type="Gene3D" id="2.20.25.90">
    <property type="entry name" value="ADC-like domains"/>
    <property type="match status" value="1"/>
</dbReference>
<keyword evidence="4" id="KW-0411">Iron-sulfur</keyword>
<name>A0A0F9S0M4_9ZZZZ</name>
<evidence type="ECO:0000256" key="1">
    <source>
        <dbReference type="ARBA" id="ARBA00010312"/>
    </source>
</evidence>
<gene>
    <name evidence="6" type="ORF">LCGC14_0529940</name>
</gene>
<dbReference type="Pfam" id="PF04879">
    <property type="entry name" value="Molybdop_Fe4S4"/>
    <property type="match status" value="1"/>
</dbReference>
<comment type="caution">
    <text evidence="6">The sequence shown here is derived from an EMBL/GenBank/DDBJ whole genome shotgun (WGS) entry which is preliminary data.</text>
</comment>
<evidence type="ECO:0000256" key="2">
    <source>
        <dbReference type="ARBA" id="ARBA00022723"/>
    </source>
</evidence>
<dbReference type="PANTHER" id="PTHR43742">
    <property type="entry name" value="TRIMETHYLAMINE-N-OXIDE REDUCTASE"/>
    <property type="match status" value="1"/>
</dbReference>
<dbReference type="GO" id="GO:0016491">
    <property type="term" value="F:oxidoreductase activity"/>
    <property type="evidence" value="ECO:0007669"/>
    <property type="project" value="InterPro"/>
</dbReference>
<dbReference type="GO" id="GO:0043546">
    <property type="term" value="F:molybdopterin cofactor binding"/>
    <property type="evidence" value="ECO:0007669"/>
    <property type="project" value="InterPro"/>
</dbReference>
<dbReference type="Pfam" id="PF00384">
    <property type="entry name" value="Molybdopterin"/>
    <property type="match status" value="1"/>
</dbReference>
<accession>A0A0F9S0M4</accession>
<keyword evidence="2" id="KW-0479">Metal-binding</keyword>
<feature type="domain" description="4Fe-4S Mo/W bis-MGD-type" evidence="5">
    <location>
        <begin position="3"/>
        <end position="59"/>
    </location>
</feature>
<dbReference type="InterPro" id="IPR037949">
    <property type="entry name" value="MopB_CT_Acetylene-hydratase"/>
</dbReference>
<organism evidence="6">
    <name type="scientific">marine sediment metagenome</name>
    <dbReference type="NCBI Taxonomy" id="412755"/>
    <lineage>
        <taxon>unclassified sequences</taxon>
        <taxon>metagenomes</taxon>
        <taxon>ecological metagenomes</taxon>
    </lineage>
</organism>
<evidence type="ECO:0000256" key="3">
    <source>
        <dbReference type="ARBA" id="ARBA00023004"/>
    </source>
</evidence>
<dbReference type="Gene3D" id="3.40.228.10">
    <property type="entry name" value="Dimethylsulfoxide Reductase, domain 2"/>
    <property type="match status" value="1"/>
</dbReference>
<evidence type="ECO:0000259" key="5">
    <source>
        <dbReference type="PROSITE" id="PS51669"/>
    </source>
</evidence>
<dbReference type="InterPro" id="IPR009010">
    <property type="entry name" value="Asp_de-COase-like_dom_sf"/>
</dbReference>
<comment type="similarity">
    <text evidence="1">Belongs to the prokaryotic molybdopterin-containing oxidoreductase family.</text>
</comment>
<dbReference type="AlphaFoldDB" id="A0A0F9S0M4"/>
<dbReference type="PROSITE" id="PS51669">
    <property type="entry name" value="4FE4S_MOW_BIS_MGD"/>
    <property type="match status" value="1"/>
</dbReference>
<dbReference type="Gene3D" id="3.40.50.740">
    <property type="match status" value="1"/>
</dbReference>
<dbReference type="SUPFAM" id="SSF50692">
    <property type="entry name" value="ADC-like"/>
    <property type="match status" value="1"/>
</dbReference>
<dbReference type="InterPro" id="IPR006656">
    <property type="entry name" value="Mopterin_OxRdtase"/>
</dbReference>
<reference evidence="6" key="1">
    <citation type="journal article" date="2015" name="Nature">
        <title>Complex archaea that bridge the gap between prokaryotes and eukaryotes.</title>
        <authorList>
            <person name="Spang A."/>
            <person name="Saw J.H."/>
            <person name="Jorgensen S.L."/>
            <person name="Zaremba-Niedzwiedzka K."/>
            <person name="Martijn J."/>
            <person name="Lind A.E."/>
            <person name="van Eijk R."/>
            <person name="Schleper C."/>
            <person name="Guy L."/>
            <person name="Ettema T.J."/>
        </authorList>
    </citation>
    <scope>NUCLEOTIDE SEQUENCE</scope>
</reference>
<keyword evidence="3" id="KW-0408">Iron</keyword>
<sequence length="695" mass="78355">MSTNTVRTICFECHSRCGVLLEVEDGKIVGIKGDKDHPISHGYMCPKGMACMEIVYHPERLTKPLIRVGEKGEGKFEEVSWDKALDVIAKKLLEIREKWGAESIVFGQGTTRGMPPWIYRFMGLFGTPNFMSAGHMSGAPIALASSITAGFGLGDPDYGNSKCIVLWAHNPMNSYPGIYNYFLRKGLNDGAKLIVVDPRGTSYARKADHWLQIRPGTDVALTLCFINIIIENELYDKEFVEKWTEGFDQLKKCASEFTLDRVSEITWLSPEEIKAAAITYATTKPAVIGVGMGGACQSINTFDLARTLTILTAITGNLDVKGGNISHVPPTKARSCYGGDFQYENTLSREQAKKKIGRDKYPGIRFLGMSVTPELIWDAILKEDPYPVKAIGLFGTNPMCAYANSKHVKEAINALTFLFSVDYFHNPTTRMADVVLPAAHWTERDDVEDVMMKNHVFCQVKAVEPVPECRCEKEILIDLAKRIGLDGYWKTLEESLDYRLEPIGMTFEEFKKVGKYSLPMRYKTYEKRGRFNTPSGKVGLCPKYFEEWDLNPIPVYREPPESPVSSPDLWKEYPLILTTGRRILSYYHSSLRNIPSLRKNAPDPELEIHPDTCKSLGVENGEWVHLVSPRGKVEIKVKYFEHTHPKIVHTPHGFWYGREDGWEKLNINQITDNGPKDPVVASVSTKALLCRIEKM</sequence>
<dbReference type="InterPro" id="IPR006657">
    <property type="entry name" value="MoPterin_dinucl-bd_dom"/>
</dbReference>
<dbReference type="InterPro" id="IPR006963">
    <property type="entry name" value="Mopterin_OxRdtase_4Fe-4S_dom"/>
</dbReference>
<dbReference type="Pfam" id="PF01568">
    <property type="entry name" value="Molydop_binding"/>
    <property type="match status" value="1"/>
</dbReference>
<dbReference type="GO" id="GO:0046872">
    <property type="term" value="F:metal ion binding"/>
    <property type="evidence" value="ECO:0007669"/>
    <property type="project" value="UniProtKB-KW"/>
</dbReference>